<accession>A0A8A3PPX3</accession>
<name>A0A8A3PPX3_9HELO</name>
<sequence>MLSLEIFHGTRRRRDCLSDFDGGFELRGWVQVQDLQKLALLNNISSSNLTSPASTQIGVFSKASKSSMRVQTQHNPSQPITPAPEVYLNTIGSVPGEEPPPNTTRDVFDQEELMPHLSRLGDQASLVLSVGFLATFTTPVY</sequence>
<gene>
    <name evidence="1" type="ORF">DSL72_008665</name>
</gene>
<proteinExistence type="predicted"/>
<reference evidence="1" key="1">
    <citation type="submission" date="2020-10" db="EMBL/GenBank/DDBJ databases">
        <title>Genome Sequence of Monilinia vaccinii-corymbosi Sheds Light on Mummy Berry Disease Infection of Blueberry and Mating Type.</title>
        <authorList>
            <person name="Yow A.G."/>
            <person name="Zhang Y."/>
            <person name="Bansal K."/>
            <person name="Eacker S.M."/>
            <person name="Sullivan S."/>
            <person name="Liachko I."/>
            <person name="Cubeta M.A."/>
            <person name="Rollins J.A."/>
            <person name="Ashrafi H."/>
        </authorList>
    </citation>
    <scope>NUCLEOTIDE SEQUENCE</scope>
    <source>
        <strain evidence="1">RL-1</strain>
    </source>
</reference>
<evidence type="ECO:0000313" key="1">
    <source>
        <dbReference type="EMBL" id="QSZ37567.1"/>
    </source>
</evidence>
<protein>
    <submittedName>
        <fullName evidence="1">Uncharacterized protein</fullName>
    </submittedName>
</protein>
<dbReference type="AlphaFoldDB" id="A0A8A3PPX3"/>
<dbReference type="EMBL" id="CP063413">
    <property type="protein sequence ID" value="QSZ37567.1"/>
    <property type="molecule type" value="Genomic_DNA"/>
</dbReference>
<evidence type="ECO:0000313" key="2">
    <source>
        <dbReference type="Proteomes" id="UP000672032"/>
    </source>
</evidence>
<organism evidence="1 2">
    <name type="scientific">Monilinia vaccinii-corymbosi</name>
    <dbReference type="NCBI Taxonomy" id="61207"/>
    <lineage>
        <taxon>Eukaryota</taxon>
        <taxon>Fungi</taxon>
        <taxon>Dikarya</taxon>
        <taxon>Ascomycota</taxon>
        <taxon>Pezizomycotina</taxon>
        <taxon>Leotiomycetes</taxon>
        <taxon>Helotiales</taxon>
        <taxon>Sclerotiniaceae</taxon>
        <taxon>Monilinia</taxon>
    </lineage>
</organism>
<dbReference type="Proteomes" id="UP000672032">
    <property type="component" value="Chromosome 9"/>
</dbReference>
<keyword evidence="2" id="KW-1185">Reference proteome</keyword>